<dbReference type="RefSeq" id="XP_012183066.1">
    <property type="nucleotide sequence ID" value="XM_012327676.1"/>
</dbReference>
<evidence type="ECO:0000313" key="3">
    <source>
        <dbReference type="EMBL" id="CCM03783.1"/>
    </source>
</evidence>
<feature type="compositionally biased region" description="Pro residues" evidence="1">
    <location>
        <begin position="70"/>
        <end position="94"/>
    </location>
</feature>
<accession>J4GAD1</accession>
<proteinExistence type="predicted"/>
<keyword evidence="2" id="KW-0732">Signal</keyword>
<reference evidence="3 4" key="1">
    <citation type="journal article" date="2012" name="Appl. Environ. Microbiol.">
        <title>Short-read sequencing for genomic analysis of the brown rot fungus Fibroporia radiculosa.</title>
        <authorList>
            <person name="Tang J.D."/>
            <person name="Perkins A.D."/>
            <person name="Sonstegard T.S."/>
            <person name="Schroeder S.G."/>
            <person name="Burgess S.C."/>
            <person name="Diehl S.V."/>
        </authorList>
    </citation>
    <scope>NUCLEOTIDE SEQUENCE [LARGE SCALE GENOMIC DNA]</scope>
    <source>
        <strain evidence="3 4">TFFH 294</strain>
    </source>
</reference>
<feature type="signal peptide" evidence="2">
    <location>
        <begin position="1"/>
        <end position="35"/>
    </location>
</feature>
<sequence>MVPPVSESAAPRPGATHSLLSSPLLSPLLLVPAAAVVVAFTPTPTQPSARLAPRLASHHSHARIPSTFAVPPPPCAPPPPAAPAAPAPSLPPLPGQRRAHFTCLARTAPIDRPYPSHHHLAKPAKASLPCASHQPLFPPHLLCSPSQRYPFPGSCPHPRQIGQAEPHLATPHGPESNPASAALFSFPLPAVRVSISLFVLSFPLLPQLTLAIFPAPSYCSDQYSICTRSLRRALRCSSIFCQSAQ</sequence>
<dbReference type="InParanoid" id="J4GAD1"/>
<feature type="region of interest" description="Disordered" evidence="1">
    <location>
        <begin position="66"/>
        <end position="96"/>
    </location>
</feature>
<name>J4GAD1_9APHY</name>
<evidence type="ECO:0000313" key="4">
    <source>
        <dbReference type="Proteomes" id="UP000006352"/>
    </source>
</evidence>
<keyword evidence="4" id="KW-1185">Reference proteome</keyword>
<dbReference type="EMBL" id="HE797128">
    <property type="protein sequence ID" value="CCM03783.1"/>
    <property type="molecule type" value="Genomic_DNA"/>
</dbReference>
<dbReference type="Proteomes" id="UP000006352">
    <property type="component" value="Unassembled WGS sequence"/>
</dbReference>
<feature type="chain" id="PRO_5003778928" evidence="2">
    <location>
        <begin position="36"/>
        <end position="245"/>
    </location>
</feature>
<organism evidence="3 4">
    <name type="scientific">Fibroporia radiculosa</name>
    <dbReference type="NCBI Taxonomy" id="599839"/>
    <lineage>
        <taxon>Eukaryota</taxon>
        <taxon>Fungi</taxon>
        <taxon>Dikarya</taxon>
        <taxon>Basidiomycota</taxon>
        <taxon>Agaricomycotina</taxon>
        <taxon>Agaricomycetes</taxon>
        <taxon>Polyporales</taxon>
        <taxon>Fibroporiaceae</taxon>
        <taxon>Fibroporia</taxon>
    </lineage>
</organism>
<dbReference type="HOGENOM" id="CLU_1133608_0_0_1"/>
<protein>
    <submittedName>
        <fullName evidence="3">Uncharacterized protein</fullName>
    </submittedName>
</protein>
<evidence type="ECO:0000256" key="2">
    <source>
        <dbReference type="SAM" id="SignalP"/>
    </source>
</evidence>
<dbReference type="AlphaFoldDB" id="J4GAD1"/>
<evidence type="ECO:0000256" key="1">
    <source>
        <dbReference type="SAM" id="MobiDB-lite"/>
    </source>
</evidence>
<gene>
    <name evidence="3" type="ORF">FIBRA_05930</name>
</gene>
<dbReference type="GeneID" id="24098694"/>